<dbReference type="FunFam" id="3.40.980.10:FF:000004">
    <property type="entry name" value="Molybdopterin molybdenumtransferase"/>
    <property type="match status" value="1"/>
</dbReference>
<reference evidence="13 14" key="1">
    <citation type="submission" date="2015-05" db="EMBL/GenBank/DDBJ databases">
        <authorList>
            <person name="Tang B."/>
            <person name="Yu Y."/>
        </authorList>
    </citation>
    <scope>NUCLEOTIDE SEQUENCE [LARGE SCALE GENOMIC DNA]</scope>
    <source>
        <strain evidence="13 14">DSM 7029</strain>
    </source>
</reference>
<evidence type="ECO:0000256" key="7">
    <source>
        <dbReference type="ARBA" id="ARBA00022723"/>
    </source>
</evidence>
<name>A0A0G3BNM3_9BURK</name>
<proteinExistence type="inferred from homology"/>
<keyword evidence="8 11" id="KW-0460">Magnesium</keyword>
<dbReference type="GO" id="GO:0006777">
    <property type="term" value="P:Mo-molybdopterin cofactor biosynthetic process"/>
    <property type="evidence" value="ECO:0007669"/>
    <property type="project" value="UniProtKB-UniRule"/>
</dbReference>
<keyword evidence="7 11" id="KW-0479">Metal-binding</keyword>
<dbReference type="Pfam" id="PF03454">
    <property type="entry name" value="MoeA_C"/>
    <property type="match status" value="1"/>
</dbReference>
<keyword evidence="5 11" id="KW-0500">Molybdenum</keyword>
<dbReference type="InterPro" id="IPR001453">
    <property type="entry name" value="MoaB/Mog_dom"/>
</dbReference>
<dbReference type="NCBIfam" id="TIGR00177">
    <property type="entry name" value="molyb_syn"/>
    <property type="match status" value="1"/>
</dbReference>
<dbReference type="Gene3D" id="2.40.340.10">
    <property type="entry name" value="MoeA, C-terminal, domain IV"/>
    <property type="match status" value="1"/>
</dbReference>
<gene>
    <name evidence="13" type="primary">moeA</name>
    <name evidence="13" type="ORF">AAW51_2260</name>
</gene>
<comment type="catalytic activity">
    <reaction evidence="10">
        <text>adenylyl-molybdopterin + molybdate = Mo-molybdopterin + AMP + H(+)</text>
        <dbReference type="Rhea" id="RHEA:35047"/>
        <dbReference type="ChEBI" id="CHEBI:15378"/>
        <dbReference type="ChEBI" id="CHEBI:36264"/>
        <dbReference type="ChEBI" id="CHEBI:62727"/>
        <dbReference type="ChEBI" id="CHEBI:71302"/>
        <dbReference type="ChEBI" id="CHEBI:456215"/>
        <dbReference type="EC" id="2.10.1.1"/>
    </reaction>
</comment>
<comment type="cofactor">
    <cofactor evidence="1 11">
        <name>Mg(2+)</name>
        <dbReference type="ChEBI" id="CHEBI:18420"/>
    </cofactor>
</comment>
<dbReference type="SUPFAM" id="SSF63867">
    <property type="entry name" value="MoeA C-terminal domain-like"/>
    <property type="match status" value="1"/>
</dbReference>
<dbReference type="PANTHER" id="PTHR10192:SF5">
    <property type="entry name" value="GEPHYRIN"/>
    <property type="match status" value="1"/>
</dbReference>
<dbReference type="UniPathway" id="UPA00344"/>
<dbReference type="PANTHER" id="PTHR10192">
    <property type="entry name" value="MOLYBDOPTERIN BIOSYNTHESIS PROTEIN"/>
    <property type="match status" value="1"/>
</dbReference>
<sequence length="423" mass="44193">MTDVSLLPVGGAVPDLLHVEQARALIARELRPVEHREAVGLRAALGRVLAADVVSELDVPAHDNSAMDGYAFDGAALAAAVPLDLSVVGTALAGRPYPGRVGRGEAVRIMTGAPLPEGVDTVVPQELVAVAGTRLQVPAGAVRPGDNVRARGEDLARGRPALKAGRWLRPADLGLLASLGQAQVPVWRRLKVACFSTGDELRVIGEPLPPACVHDSNRHTLLALLQGLGVVDAYDLGVVPDDPAALEATLRAAAETVDVVLTSGGVSEGDADHTRRLLERLGQVSFWKLAIRPGRPLAAGHLDAGGRRTLLFGLPGNPVAAMVAFHVFVRDALLTLAGATPTPAPRLRAQSQDTIRKKPGRTEYQRGILSHQDGVPVVRLTGAQGSGILSSMSQANALVVLPHDQAGVSPGDWVDVLPFDGLL</sequence>
<evidence type="ECO:0000259" key="12">
    <source>
        <dbReference type="SMART" id="SM00852"/>
    </source>
</evidence>
<dbReference type="Gene3D" id="2.170.190.11">
    <property type="entry name" value="Molybdopterin biosynthesis moea protein, domain 3"/>
    <property type="match status" value="1"/>
</dbReference>
<dbReference type="Pfam" id="PF03453">
    <property type="entry name" value="MoeA_N"/>
    <property type="match status" value="1"/>
</dbReference>
<dbReference type="Proteomes" id="UP000035352">
    <property type="component" value="Chromosome"/>
</dbReference>
<dbReference type="STRING" id="413882.AAW51_2260"/>
<feature type="domain" description="MoaB/Mog" evidence="12">
    <location>
        <begin position="193"/>
        <end position="335"/>
    </location>
</feature>
<dbReference type="GO" id="GO:0046872">
    <property type="term" value="F:metal ion binding"/>
    <property type="evidence" value="ECO:0007669"/>
    <property type="project" value="UniProtKB-UniRule"/>
</dbReference>
<dbReference type="InterPro" id="IPR036135">
    <property type="entry name" value="MoeA_linker/N_sf"/>
</dbReference>
<dbReference type="InterPro" id="IPR005110">
    <property type="entry name" value="MoeA_linker/N"/>
</dbReference>
<dbReference type="SUPFAM" id="SSF53218">
    <property type="entry name" value="Molybdenum cofactor biosynthesis proteins"/>
    <property type="match status" value="1"/>
</dbReference>
<evidence type="ECO:0000256" key="6">
    <source>
        <dbReference type="ARBA" id="ARBA00022679"/>
    </source>
</evidence>
<dbReference type="SMART" id="SM00852">
    <property type="entry name" value="MoCF_biosynth"/>
    <property type="match status" value="1"/>
</dbReference>
<organism evidence="13 14">
    <name type="scientific">Caldimonas brevitalea</name>
    <dbReference type="NCBI Taxonomy" id="413882"/>
    <lineage>
        <taxon>Bacteria</taxon>
        <taxon>Pseudomonadati</taxon>
        <taxon>Pseudomonadota</taxon>
        <taxon>Betaproteobacteria</taxon>
        <taxon>Burkholderiales</taxon>
        <taxon>Sphaerotilaceae</taxon>
        <taxon>Caldimonas</taxon>
    </lineage>
</organism>
<dbReference type="Gene3D" id="3.90.105.10">
    <property type="entry name" value="Molybdopterin biosynthesis moea protein, domain 2"/>
    <property type="match status" value="1"/>
</dbReference>
<comment type="function">
    <text evidence="2 11">Catalyzes the insertion of molybdate into adenylated molybdopterin with the concomitant release of AMP.</text>
</comment>
<evidence type="ECO:0000256" key="9">
    <source>
        <dbReference type="ARBA" id="ARBA00023150"/>
    </source>
</evidence>
<evidence type="ECO:0000256" key="8">
    <source>
        <dbReference type="ARBA" id="ARBA00022842"/>
    </source>
</evidence>
<accession>A0A0G3BNM3</accession>
<dbReference type="GO" id="GO:0061599">
    <property type="term" value="F:molybdopterin molybdotransferase activity"/>
    <property type="evidence" value="ECO:0007669"/>
    <property type="project" value="UniProtKB-UniRule"/>
</dbReference>
<evidence type="ECO:0000313" key="13">
    <source>
        <dbReference type="EMBL" id="AKJ28951.1"/>
    </source>
</evidence>
<dbReference type="AlphaFoldDB" id="A0A0G3BNM3"/>
<dbReference type="EC" id="2.10.1.1" evidence="11"/>
<evidence type="ECO:0000313" key="14">
    <source>
        <dbReference type="Proteomes" id="UP000035352"/>
    </source>
</evidence>
<dbReference type="InterPro" id="IPR038987">
    <property type="entry name" value="MoeA-like"/>
</dbReference>
<dbReference type="NCBIfam" id="NF045515">
    <property type="entry name" value="Glp_gephyrin"/>
    <property type="match status" value="1"/>
</dbReference>
<dbReference type="InterPro" id="IPR036425">
    <property type="entry name" value="MoaB/Mog-like_dom_sf"/>
</dbReference>
<dbReference type="OrthoDB" id="9804758at2"/>
<comment type="similarity">
    <text evidence="4 11">Belongs to the MoeA family.</text>
</comment>
<dbReference type="InterPro" id="IPR005111">
    <property type="entry name" value="MoeA_C_domain_IV"/>
</dbReference>
<evidence type="ECO:0000256" key="10">
    <source>
        <dbReference type="ARBA" id="ARBA00047317"/>
    </source>
</evidence>
<dbReference type="Gene3D" id="3.40.980.10">
    <property type="entry name" value="MoaB/Mog-like domain"/>
    <property type="match status" value="1"/>
</dbReference>
<dbReference type="CDD" id="cd00887">
    <property type="entry name" value="MoeA"/>
    <property type="match status" value="1"/>
</dbReference>
<keyword evidence="14" id="KW-1185">Reference proteome</keyword>
<evidence type="ECO:0000256" key="3">
    <source>
        <dbReference type="ARBA" id="ARBA00005046"/>
    </source>
</evidence>
<evidence type="ECO:0000256" key="1">
    <source>
        <dbReference type="ARBA" id="ARBA00001946"/>
    </source>
</evidence>
<dbReference type="EMBL" id="CP011371">
    <property type="protein sequence ID" value="AKJ28951.1"/>
    <property type="molecule type" value="Genomic_DNA"/>
</dbReference>
<keyword evidence="6 11" id="KW-0808">Transferase</keyword>
<dbReference type="PATRIC" id="fig|413882.6.peg.2367"/>
<evidence type="ECO:0000256" key="2">
    <source>
        <dbReference type="ARBA" id="ARBA00002901"/>
    </source>
</evidence>
<dbReference type="RefSeq" id="WP_047194704.1">
    <property type="nucleotide sequence ID" value="NZ_CP011371.1"/>
</dbReference>
<dbReference type="GO" id="GO:0005829">
    <property type="term" value="C:cytosol"/>
    <property type="evidence" value="ECO:0007669"/>
    <property type="project" value="TreeGrafter"/>
</dbReference>
<evidence type="ECO:0000256" key="4">
    <source>
        <dbReference type="ARBA" id="ARBA00010763"/>
    </source>
</evidence>
<dbReference type="InterPro" id="IPR036688">
    <property type="entry name" value="MoeA_C_domain_IV_sf"/>
</dbReference>
<comment type="pathway">
    <text evidence="3 11">Cofactor biosynthesis; molybdopterin biosynthesis.</text>
</comment>
<dbReference type="Pfam" id="PF00994">
    <property type="entry name" value="MoCF_biosynth"/>
    <property type="match status" value="1"/>
</dbReference>
<protein>
    <recommendedName>
        <fullName evidence="11">Molybdopterin molybdenumtransferase</fullName>
        <ecNumber evidence="11">2.10.1.1</ecNumber>
    </recommendedName>
</protein>
<evidence type="ECO:0000256" key="5">
    <source>
        <dbReference type="ARBA" id="ARBA00022505"/>
    </source>
</evidence>
<dbReference type="KEGG" id="pbh:AAW51_2260"/>
<evidence type="ECO:0000256" key="11">
    <source>
        <dbReference type="RuleBase" id="RU365090"/>
    </source>
</evidence>
<keyword evidence="9 11" id="KW-0501">Molybdenum cofactor biosynthesis</keyword>
<dbReference type="SUPFAM" id="SSF63882">
    <property type="entry name" value="MoeA N-terminal region -like"/>
    <property type="match status" value="1"/>
</dbReference>